<dbReference type="Gene3D" id="3.40.190.10">
    <property type="entry name" value="Periplasmic binding protein-like II"/>
    <property type="match status" value="1"/>
</dbReference>
<dbReference type="Pfam" id="PF00392">
    <property type="entry name" value="GntR"/>
    <property type="match status" value="1"/>
</dbReference>
<dbReference type="Proteomes" id="UP000435649">
    <property type="component" value="Unassembled WGS sequence"/>
</dbReference>
<evidence type="ECO:0000256" key="1">
    <source>
        <dbReference type="ARBA" id="ARBA00008520"/>
    </source>
</evidence>
<dbReference type="PANTHER" id="PTHR43649">
    <property type="entry name" value="ARABINOSE-BINDING PROTEIN-RELATED"/>
    <property type="match status" value="1"/>
</dbReference>
<accession>A0A844G4T1</accession>
<keyword evidence="2" id="KW-0805">Transcription regulation</keyword>
<keyword evidence="7" id="KW-1185">Reference proteome</keyword>
<feature type="domain" description="HTH gntR-type" evidence="5">
    <location>
        <begin position="3"/>
        <end position="71"/>
    </location>
</feature>
<dbReference type="InterPro" id="IPR000524">
    <property type="entry name" value="Tscrpt_reg_HTH_GntR"/>
</dbReference>
<dbReference type="InterPro" id="IPR050490">
    <property type="entry name" value="Bact_solute-bd_prot1"/>
</dbReference>
<keyword evidence="4" id="KW-0804">Transcription</keyword>
<comment type="similarity">
    <text evidence="1">Belongs to the bacterial solute-binding protein 1 family.</text>
</comment>
<gene>
    <name evidence="6" type="ORF">FYJ85_10705</name>
</gene>
<dbReference type="PANTHER" id="PTHR43649:SF31">
    <property type="entry name" value="SN-GLYCEROL-3-PHOSPHATE-BINDING PERIPLASMIC PROTEIN UGPB"/>
    <property type="match status" value="1"/>
</dbReference>
<dbReference type="RefSeq" id="WP_106051970.1">
    <property type="nucleotide sequence ID" value="NZ_DBFCGB010000169.1"/>
</dbReference>
<evidence type="ECO:0000256" key="3">
    <source>
        <dbReference type="ARBA" id="ARBA00023125"/>
    </source>
</evidence>
<reference evidence="6 7" key="1">
    <citation type="submission" date="2019-08" db="EMBL/GenBank/DDBJ databases">
        <title>In-depth cultivation of the pig gut microbiome towards novel bacterial diversity and tailored functional studies.</title>
        <authorList>
            <person name="Wylensek D."/>
            <person name="Hitch T.C.A."/>
            <person name="Clavel T."/>
        </authorList>
    </citation>
    <scope>NUCLEOTIDE SEQUENCE [LARGE SCALE GENOMIC DNA]</scope>
    <source>
        <strain evidence="6 7">BBE-744-WT-12</strain>
    </source>
</reference>
<evidence type="ECO:0000256" key="2">
    <source>
        <dbReference type="ARBA" id="ARBA00023015"/>
    </source>
</evidence>
<dbReference type="SUPFAM" id="SSF46785">
    <property type="entry name" value="Winged helix' DNA-binding domain"/>
    <property type="match status" value="1"/>
</dbReference>
<keyword evidence="3" id="KW-0238">DNA-binding</keyword>
<evidence type="ECO:0000256" key="4">
    <source>
        <dbReference type="ARBA" id="ARBA00023163"/>
    </source>
</evidence>
<sequence>MKPDKLTIVRNKILDLLESGEVPACEKLPVTRDLAAATGISLLIVQSAVESLSNEGVLYKVPRHGVYVHPDWRDRVLQRNVFFFDPLYELPYREELIGRMRSEFPNLRVVTGFRRGIFELRTTGYLQSHHAEYADLTEIFRAVFPDDADFTGTPFEACRMNGRQIGLPLIFSPRVMFYNPKLLAAANVPEPVPGWSWEQFRTSLAAFRPLLPPEKRYYWKAEPFLWMNYIRRAGGTLIDPSAADPVRIDTEETRRGLSAIRTLLRENDIPFVPQLPNYWERFIGGELPFLMQPREFLPLLDRAGCRDWKTAPLPAFPGGIDTTVQATDIFCVRRECADMHTAAGLVRLLLGKSFQNYLAGIRYGIPIRISAMRRSLNPLEPADRLFLTEIPKMTTTYNLYDSTLYHLAVTGINRILAGENDIAGGTSELAAMTRTFLKLRPPAGRIPQQGPVRSELFFS</sequence>
<dbReference type="Gene3D" id="1.10.10.10">
    <property type="entry name" value="Winged helix-like DNA-binding domain superfamily/Winged helix DNA-binding domain"/>
    <property type="match status" value="1"/>
</dbReference>
<dbReference type="AlphaFoldDB" id="A0A844G4T1"/>
<dbReference type="PROSITE" id="PS50949">
    <property type="entry name" value="HTH_GNTR"/>
    <property type="match status" value="1"/>
</dbReference>
<comment type="caution">
    <text evidence="6">The sequence shown here is derived from an EMBL/GenBank/DDBJ whole genome shotgun (WGS) entry which is preliminary data.</text>
</comment>
<name>A0A844G4T1_9BACT</name>
<dbReference type="SUPFAM" id="SSF53850">
    <property type="entry name" value="Periplasmic binding protein-like II"/>
    <property type="match status" value="1"/>
</dbReference>
<evidence type="ECO:0000313" key="6">
    <source>
        <dbReference type="EMBL" id="MST97508.1"/>
    </source>
</evidence>
<evidence type="ECO:0000259" key="5">
    <source>
        <dbReference type="PROSITE" id="PS50949"/>
    </source>
</evidence>
<dbReference type="GO" id="GO:0003677">
    <property type="term" value="F:DNA binding"/>
    <property type="evidence" value="ECO:0007669"/>
    <property type="project" value="UniProtKB-KW"/>
</dbReference>
<dbReference type="GO" id="GO:0003700">
    <property type="term" value="F:DNA-binding transcription factor activity"/>
    <property type="evidence" value="ECO:0007669"/>
    <property type="project" value="InterPro"/>
</dbReference>
<organism evidence="6 7">
    <name type="scientific">Victivallis lenta</name>
    <dbReference type="NCBI Taxonomy" id="2606640"/>
    <lineage>
        <taxon>Bacteria</taxon>
        <taxon>Pseudomonadati</taxon>
        <taxon>Lentisphaerota</taxon>
        <taxon>Lentisphaeria</taxon>
        <taxon>Victivallales</taxon>
        <taxon>Victivallaceae</taxon>
        <taxon>Victivallis</taxon>
    </lineage>
</organism>
<dbReference type="SMART" id="SM00345">
    <property type="entry name" value="HTH_GNTR"/>
    <property type="match status" value="1"/>
</dbReference>
<proteinExistence type="inferred from homology"/>
<dbReference type="EMBL" id="VUNS01000010">
    <property type="protein sequence ID" value="MST97508.1"/>
    <property type="molecule type" value="Genomic_DNA"/>
</dbReference>
<dbReference type="InterPro" id="IPR036390">
    <property type="entry name" value="WH_DNA-bd_sf"/>
</dbReference>
<protein>
    <submittedName>
        <fullName evidence="6">Extracellular solute-binding protein</fullName>
    </submittedName>
</protein>
<dbReference type="InterPro" id="IPR036388">
    <property type="entry name" value="WH-like_DNA-bd_sf"/>
</dbReference>
<evidence type="ECO:0000313" key="7">
    <source>
        <dbReference type="Proteomes" id="UP000435649"/>
    </source>
</evidence>